<organism evidence="12 13">
    <name type="scientific">Trichogramma kaykai</name>
    <dbReference type="NCBI Taxonomy" id="54128"/>
    <lineage>
        <taxon>Eukaryota</taxon>
        <taxon>Metazoa</taxon>
        <taxon>Ecdysozoa</taxon>
        <taxon>Arthropoda</taxon>
        <taxon>Hexapoda</taxon>
        <taxon>Insecta</taxon>
        <taxon>Pterygota</taxon>
        <taxon>Neoptera</taxon>
        <taxon>Endopterygota</taxon>
        <taxon>Hymenoptera</taxon>
        <taxon>Apocrita</taxon>
        <taxon>Proctotrupomorpha</taxon>
        <taxon>Chalcidoidea</taxon>
        <taxon>Trichogrammatidae</taxon>
        <taxon>Trichogramma</taxon>
    </lineage>
</organism>
<dbReference type="GO" id="GO:0004180">
    <property type="term" value="F:carboxypeptidase activity"/>
    <property type="evidence" value="ECO:0007669"/>
    <property type="project" value="UniProtKB-KW"/>
</dbReference>
<accession>A0ABD2XL43</accession>
<keyword evidence="4" id="KW-0645">Protease</keyword>
<evidence type="ECO:0000313" key="13">
    <source>
        <dbReference type="Proteomes" id="UP001627154"/>
    </source>
</evidence>
<keyword evidence="5" id="KW-0479">Metal-binding</keyword>
<gene>
    <name evidence="12" type="ORF">TKK_001533</name>
</gene>
<evidence type="ECO:0000313" key="12">
    <source>
        <dbReference type="EMBL" id="KAL3406148.1"/>
    </source>
</evidence>
<dbReference type="Gene3D" id="3.40.630.10">
    <property type="entry name" value="Zn peptidases"/>
    <property type="match status" value="1"/>
</dbReference>
<comment type="cofactor">
    <cofactor evidence="1">
        <name>Zn(2+)</name>
        <dbReference type="ChEBI" id="CHEBI:29105"/>
    </cofactor>
</comment>
<evidence type="ECO:0000256" key="2">
    <source>
        <dbReference type="ARBA" id="ARBA00005988"/>
    </source>
</evidence>
<name>A0ABD2XL43_9HYME</name>
<feature type="compositionally biased region" description="Polar residues" evidence="10">
    <location>
        <begin position="1064"/>
        <end position="1077"/>
    </location>
</feature>
<evidence type="ECO:0000256" key="10">
    <source>
        <dbReference type="SAM" id="MobiDB-lite"/>
    </source>
</evidence>
<feature type="domain" description="Peptidase M14" evidence="11">
    <location>
        <begin position="362"/>
        <end position="644"/>
    </location>
</feature>
<dbReference type="InterPro" id="IPR050821">
    <property type="entry name" value="Cytosolic_carboxypeptidase"/>
</dbReference>
<dbReference type="EMBL" id="JBJJXI010000019">
    <property type="protein sequence ID" value="KAL3406148.1"/>
    <property type="molecule type" value="Genomic_DNA"/>
</dbReference>
<proteinExistence type="inferred from homology"/>
<feature type="compositionally biased region" description="Low complexity" evidence="10">
    <location>
        <begin position="195"/>
        <end position="209"/>
    </location>
</feature>
<reference evidence="12 13" key="1">
    <citation type="journal article" date="2024" name="bioRxiv">
        <title>A reference genome for Trichogramma kaykai: A tiny desert-dwelling parasitoid wasp with competing sex-ratio distorters.</title>
        <authorList>
            <person name="Culotta J."/>
            <person name="Lindsey A.R."/>
        </authorList>
    </citation>
    <scope>NUCLEOTIDE SEQUENCE [LARGE SCALE GENOMIC DNA]</scope>
    <source>
        <strain evidence="12 13">KSX58</strain>
    </source>
</reference>
<keyword evidence="13" id="KW-1185">Reference proteome</keyword>
<evidence type="ECO:0000259" key="11">
    <source>
        <dbReference type="PROSITE" id="PS52035"/>
    </source>
</evidence>
<feature type="active site" description="Proton donor/acceptor" evidence="9">
    <location>
        <position position="608"/>
    </location>
</feature>
<dbReference type="PANTHER" id="PTHR12756">
    <property type="entry name" value="CYTOSOLIC CARBOXYPEPTIDASE"/>
    <property type="match status" value="1"/>
</dbReference>
<feature type="compositionally biased region" description="Basic residues" evidence="10">
    <location>
        <begin position="969"/>
        <end position="981"/>
    </location>
</feature>
<keyword evidence="8" id="KW-0482">Metalloprotease</keyword>
<keyword evidence="3" id="KW-0121">Carboxypeptidase</keyword>
<dbReference type="SUPFAM" id="SSF53187">
    <property type="entry name" value="Zn-dependent exopeptidases"/>
    <property type="match status" value="1"/>
</dbReference>
<evidence type="ECO:0000256" key="5">
    <source>
        <dbReference type="ARBA" id="ARBA00022723"/>
    </source>
</evidence>
<dbReference type="InterPro" id="IPR000834">
    <property type="entry name" value="Peptidase_M14"/>
</dbReference>
<evidence type="ECO:0000256" key="6">
    <source>
        <dbReference type="ARBA" id="ARBA00022801"/>
    </source>
</evidence>
<evidence type="ECO:0000256" key="1">
    <source>
        <dbReference type="ARBA" id="ARBA00001947"/>
    </source>
</evidence>
<feature type="region of interest" description="Disordered" evidence="10">
    <location>
        <begin position="138"/>
        <end position="158"/>
    </location>
</feature>
<keyword evidence="7" id="KW-0862">Zinc</keyword>
<dbReference type="GO" id="GO:0046872">
    <property type="term" value="F:metal ion binding"/>
    <property type="evidence" value="ECO:0007669"/>
    <property type="project" value="UniProtKB-KW"/>
</dbReference>
<dbReference type="InterPro" id="IPR040626">
    <property type="entry name" value="Pepdidase_M14_N"/>
</dbReference>
<dbReference type="Pfam" id="PF18027">
    <property type="entry name" value="Pepdidase_M14_N"/>
    <property type="match status" value="1"/>
</dbReference>
<keyword evidence="6" id="KW-0378">Hydrolase</keyword>
<dbReference type="GO" id="GO:0008237">
    <property type="term" value="F:metallopeptidase activity"/>
    <property type="evidence" value="ECO:0007669"/>
    <property type="project" value="UniProtKB-KW"/>
</dbReference>
<evidence type="ECO:0000256" key="3">
    <source>
        <dbReference type="ARBA" id="ARBA00022645"/>
    </source>
</evidence>
<dbReference type="FunFam" id="3.40.630.10:FF:000011">
    <property type="entry name" value="cytosolic carboxypeptidase 2 isoform X1"/>
    <property type="match status" value="1"/>
</dbReference>
<dbReference type="PROSITE" id="PS52035">
    <property type="entry name" value="PEPTIDASE_M14"/>
    <property type="match status" value="1"/>
</dbReference>
<feature type="region of interest" description="Disordered" evidence="10">
    <location>
        <begin position="715"/>
        <end position="744"/>
    </location>
</feature>
<feature type="region of interest" description="Disordered" evidence="10">
    <location>
        <begin position="670"/>
        <end position="698"/>
    </location>
</feature>
<sequence>MESSSTSNDVEKSSSSRVKDLQAALFPVQPIPGNNLVNQQYLPTKFTGAALIDHHHQHRKDLDSVLSLTGGFHRSFREHRDHLHIQQQQHQQQLQSLLQADPYNNVLVNGLDALRQEARWPIECQVLPDRVRHIDYSPAEPEPFNVPTGREPRPKPVGEDMGTVIFRYCPATSTNYFSRSCIGGSAALERTAADQSSTATTNVNNQTATDETILSPPPQPQQSNDLCFESRFESGNLGKVIKITDTYYQLHLRKDLYTQRHMQWYYFRITNTRSGVLYRLSIVNLCKEDSLYNEGLRPLCYSVKAAKLNSVGWRRCGENICYYKNDGCGSDSDQQDQKERHTLTFNIRFEHDQDTVYIAHSYPYTYSDLQDYLAGIAGDPLKTRFTKLRLLCRTLAGNGVYYLTITAPPVNDNSEASSGTAFRRKKGIVITARVHPGETPSSWIMKGICDFLTGESNQARELRERFIFKLVPMLNPDGVIVGNNRCSLSGKDLNRQYRTVLRESYPSVWHTKLMIRRLMEDCGIAMYCDLHAHSRKHNVFIYGCESKRPGCGPREGRLAEQVFPLMLHKNAADKFSFENCKFHIEKGKEGTGRVVVWLMGIQNSYTMEASLGGSVLGSRNGTHFSCQDYEQIGKAFCETLLDFSDSDPLKERLRSKIIARLIKEGSSADEPTNIELTDYSSDEGDTSDSSSEEDRYTASEMLRRRLNSCEEYLAAPPPSPLLLKPATAESYGSNKRQSKSKNKLPKIVLMRRKAMRGRKTLDLPTTDPGSDLYELSDSADETTRLKVKSSDEEERLIELIEKENRRRKQAEELELPQIPRPRSVSLGEDIIGADLDKKTRRLRHRRIPMPLRNLSPTTQDNGQAMKVKLMPLRQNYWTGVTNCDWENEENLNYLQRNDCPLSWGVSKMAFEYQSDSEALLLSCSRKLEELSYMQSDYKKTKKKTRRKPSKILDASTVINPLDEKNQSNNKKKKPKVKKPKNVKSGVESLDNDIVLVTNELDTLKLFGTAKLPKVNSKQKSESKKKLNKNITATIATSKLLSNKVSKDSIGDSSTSDNIMVALKQKSNGTQKKINNTTGKKRAQSAVVFKKEAK</sequence>
<dbReference type="Proteomes" id="UP001627154">
    <property type="component" value="Unassembled WGS sequence"/>
</dbReference>
<dbReference type="Gene3D" id="2.60.40.3120">
    <property type="match status" value="1"/>
</dbReference>
<evidence type="ECO:0000256" key="4">
    <source>
        <dbReference type="ARBA" id="ARBA00022670"/>
    </source>
</evidence>
<protein>
    <recommendedName>
        <fullName evidence="11">Peptidase M14 domain-containing protein</fullName>
    </recommendedName>
</protein>
<dbReference type="Pfam" id="PF00246">
    <property type="entry name" value="Peptidase_M14"/>
    <property type="match status" value="1"/>
</dbReference>
<dbReference type="PANTHER" id="PTHR12756:SF45">
    <property type="entry name" value="CYTOSOLIC CARBOXYPEPTIDASE NNA1"/>
    <property type="match status" value="1"/>
</dbReference>
<dbReference type="GO" id="GO:0006508">
    <property type="term" value="P:proteolysis"/>
    <property type="evidence" value="ECO:0007669"/>
    <property type="project" value="UniProtKB-KW"/>
</dbReference>
<evidence type="ECO:0000256" key="9">
    <source>
        <dbReference type="PROSITE-ProRule" id="PRU01379"/>
    </source>
</evidence>
<evidence type="ECO:0000256" key="8">
    <source>
        <dbReference type="ARBA" id="ARBA00023049"/>
    </source>
</evidence>
<feature type="compositionally biased region" description="Basic residues" evidence="10">
    <location>
        <begin position="939"/>
        <end position="949"/>
    </location>
</feature>
<comment type="similarity">
    <text evidence="2 9">Belongs to the peptidase M14 family.</text>
</comment>
<feature type="region of interest" description="Disordered" evidence="10">
    <location>
        <begin position="1062"/>
        <end position="1093"/>
    </location>
</feature>
<feature type="region of interest" description="Disordered" evidence="10">
    <location>
        <begin position="937"/>
        <end position="984"/>
    </location>
</feature>
<dbReference type="CDD" id="cd06907">
    <property type="entry name" value="M14_AGBL2-3_like"/>
    <property type="match status" value="1"/>
</dbReference>
<evidence type="ECO:0000256" key="7">
    <source>
        <dbReference type="ARBA" id="ARBA00022833"/>
    </source>
</evidence>
<feature type="region of interest" description="Disordered" evidence="10">
    <location>
        <begin position="193"/>
        <end position="222"/>
    </location>
</feature>
<comment type="caution">
    <text evidence="12">The sequence shown here is derived from an EMBL/GenBank/DDBJ whole genome shotgun (WGS) entry which is preliminary data.</text>
</comment>
<dbReference type="AlphaFoldDB" id="A0ABD2XL43"/>